<dbReference type="InterPro" id="IPR001650">
    <property type="entry name" value="Helicase_C-like"/>
</dbReference>
<dbReference type="OrthoDB" id="64767at2759"/>
<dbReference type="GO" id="GO:0000460">
    <property type="term" value="P:maturation of 5.8S rRNA"/>
    <property type="evidence" value="ECO:0007669"/>
    <property type="project" value="TreeGrafter"/>
</dbReference>
<keyword evidence="5" id="KW-0067">ATP-binding</keyword>
<evidence type="ECO:0000313" key="12">
    <source>
        <dbReference type="EMBL" id="EFN51100.1"/>
    </source>
</evidence>
<evidence type="ECO:0000256" key="4">
    <source>
        <dbReference type="ARBA" id="ARBA00022806"/>
    </source>
</evidence>
<feature type="coiled-coil region" evidence="8">
    <location>
        <begin position="532"/>
        <end position="580"/>
    </location>
</feature>
<evidence type="ECO:0000256" key="1">
    <source>
        <dbReference type="ARBA" id="ARBA00004123"/>
    </source>
</evidence>
<dbReference type="FunCoup" id="E1ZSU9">
    <property type="interactions" value="1804"/>
</dbReference>
<name>E1ZSU9_CHLVA</name>
<dbReference type="InterPro" id="IPR027417">
    <property type="entry name" value="P-loop_NTPase"/>
</dbReference>
<dbReference type="Pfam" id="PF21408">
    <property type="entry name" value="MTR4-like_stalk"/>
    <property type="match status" value="1"/>
</dbReference>
<dbReference type="PANTHER" id="PTHR12131:SF25">
    <property type="entry name" value="DEXH-BOX ATP-DEPENDENT RNA HELICASE DEXH9"/>
    <property type="match status" value="1"/>
</dbReference>
<dbReference type="Pfam" id="PF00271">
    <property type="entry name" value="Helicase_C"/>
    <property type="match status" value="1"/>
</dbReference>
<dbReference type="InterPro" id="IPR011545">
    <property type="entry name" value="DEAD/DEAH_box_helicase_dom"/>
</dbReference>
<dbReference type="Gene3D" id="3.40.50.300">
    <property type="entry name" value="P-loop containing nucleotide triphosphate hydrolases"/>
    <property type="match status" value="2"/>
</dbReference>
<dbReference type="Pfam" id="PF08148">
    <property type="entry name" value="DSHCT"/>
    <property type="match status" value="1"/>
</dbReference>
<dbReference type="eggNOG" id="KOG0948">
    <property type="taxonomic scope" value="Eukaryota"/>
</dbReference>
<dbReference type="OMA" id="IMLKNYN"/>
<keyword evidence="3" id="KW-0378">Hydrolase</keyword>
<dbReference type="GO" id="GO:0005634">
    <property type="term" value="C:nucleus"/>
    <property type="evidence" value="ECO:0007669"/>
    <property type="project" value="UniProtKB-SubCell"/>
</dbReference>
<dbReference type="FunFam" id="3.40.50.300:FF:000083">
    <property type="entry name" value="ATP-dependent RNA helicase DOB1"/>
    <property type="match status" value="1"/>
</dbReference>
<dbReference type="GO" id="GO:0005524">
    <property type="term" value="F:ATP binding"/>
    <property type="evidence" value="ECO:0007669"/>
    <property type="project" value="UniProtKB-KW"/>
</dbReference>
<dbReference type="SMART" id="SM01142">
    <property type="entry name" value="DSHCT"/>
    <property type="match status" value="1"/>
</dbReference>
<dbReference type="SMART" id="SM00487">
    <property type="entry name" value="DEXDc"/>
    <property type="match status" value="1"/>
</dbReference>
<keyword evidence="8" id="KW-0175">Coiled coil</keyword>
<dbReference type="RefSeq" id="XP_005843202.1">
    <property type="nucleotide sequence ID" value="XM_005843140.1"/>
</dbReference>
<dbReference type="EMBL" id="GL433868">
    <property type="protein sequence ID" value="EFN51100.1"/>
    <property type="molecule type" value="Genomic_DNA"/>
</dbReference>
<dbReference type="STRING" id="554065.E1ZSU9"/>
<dbReference type="InterPro" id="IPR025696">
    <property type="entry name" value="Beta-barrel_MTR4"/>
</dbReference>
<reference evidence="12 13" key="1">
    <citation type="journal article" date="2010" name="Plant Cell">
        <title>The Chlorella variabilis NC64A genome reveals adaptation to photosymbiosis, coevolution with viruses, and cryptic sex.</title>
        <authorList>
            <person name="Blanc G."/>
            <person name="Duncan G."/>
            <person name="Agarkova I."/>
            <person name="Borodovsky M."/>
            <person name="Gurnon J."/>
            <person name="Kuo A."/>
            <person name="Lindquist E."/>
            <person name="Lucas S."/>
            <person name="Pangilinan J."/>
            <person name="Polle J."/>
            <person name="Salamov A."/>
            <person name="Terry A."/>
            <person name="Yamada T."/>
            <person name="Dunigan D.D."/>
            <person name="Grigoriev I.V."/>
            <person name="Claverie J.M."/>
            <person name="Van Etten J.L."/>
        </authorList>
    </citation>
    <scope>NUCLEOTIDE SEQUENCE [LARGE SCALE GENOMIC DNA]</scope>
    <source>
        <strain evidence="12 13">NC64A</strain>
    </source>
</reference>
<keyword evidence="4" id="KW-0347">Helicase</keyword>
<dbReference type="Pfam" id="PF13234">
    <property type="entry name" value="MTR4_beta-barrel"/>
    <property type="match status" value="1"/>
</dbReference>
<dbReference type="Pfam" id="PF00270">
    <property type="entry name" value="DEAD"/>
    <property type="match status" value="1"/>
</dbReference>
<keyword evidence="2" id="KW-0547">Nucleotide-binding</keyword>
<comment type="similarity">
    <text evidence="7">Belongs to the DExH box helicase family. SKI2 subfamily.</text>
</comment>
<dbReference type="InterPro" id="IPR048392">
    <property type="entry name" value="MTR4-like_stalk"/>
</dbReference>
<dbReference type="GO" id="GO:0016787">
    <property type="term" value="F:hydrolase activity"/>
    <property type="evidence" value="ECO:0007669"/>
    <property type="project" value="UniProtKB-KW"/>
</dbReference>
<comment type="subcellular location">
    <subcellularLocation>
        <location evidence="1">Nucleus</location>
    </subcellularLocation>
</comment>
<protein>
    <recommendedName>
        <fullName evidence="14">Superkiller viralicidic activity 2-like 2</fullName>
    </recommendedName>
</protein>
<evidence type="ECO:0000256" key="8">
    <source>
        <dbReference type="SAM" id="Coils"/>
    </source>
</evidence>
<dbReference type="FunFam" id="3.40.50.300:FF:000141">
    <property type="entry name" value="ATP-dependent RNA helicase DOB1"/>
    <property type="match status" value="1"/>
</dbReference>
<keyword evidence="13" id="KW-1185">Reference proteome</keyword>
<dbReference type="Gene3D" id="2.40.30.300">
    <property type="match status" value="1"/>
</dbReference>
<evidence type="ECO:0000313" key="13">
    <source>
        <dbReference type="Proteomes" id="UP000008141"/>
    </source>
</evidence>
<dbReference type="SMART" id="SM00490">
    <property type="entry name" value="HELICc"/>
    <property type="match status" value="1"/>
</dbReference>
<dbReference type="InterPro" id="IPR012961">
    <property type="entry name" value="Ski2/MTR4_C"/>
</dbReference>
<gene>
    <name evidence="12" type="ORF">CHLNCDRAFT_141429</name>
</gene>
<keyword evidence="6" id="KW-0539">Nucleus</keyword>
<dbReference type="GO" id="GO:0006401">
    <property type="term" value="P:RNA catabolic process"/>
    <property type="evidence" value="ECO:0007669"/>
    <property type="project" value="InterPro"/>
</dbReference>
<dbReference type="GeneID" id="17350537"/>
<evidence type="ECO:0000256" key="6">
    <source>
        <dbReference type="ARBA" id="ARBA00023242"/>
    </source>
</evidence>
<evidence type="ECO:0000256" key="3">
    <source>
        <dbReference type="ARBA" id="ARBA00022801"/>
    </source>
</evidence>
<dbReference type="CDD" id="cd18795">
    <property type="entry name" value="SF2_C_Ski2"/>
    <property type="match status" value="1"/>
</dbReference>
<dbReference type="PIRSF" id="PIRSF005198">
    <property type="entry name" value="Antiviral_helicase_SKI2"/>
    <property type="match status" value="1"/>
</dbReference>
<dbReference type="SUPFAM" id="SSF52540">
    <property type="entry name" value="P-loop containing nucleoside triphosphate hydrolases"/>
    <property type="match status" value="1"/>
</dbReference>
<dbReference type="InParanoid" id="E1ZSU9"/>
<dbReference type="GO" id="GO:0003723">
    <property type="term" value="F:RNA binding"/>
    <property type="evidence" value="ECO:0007669"/>
    <property type="project" value="InterPro"/>
</dbReference>
<dbReference type="GO" id="GO:0003724">
    <property type="term" value="F:RNA helicase activity"/>
    <property type="evidence" value="ECO:0007669"/>
    <property type="project" value="InterPro"/>
</dbReference>
<dbReference type="Proteomes" id="UP000008141">
    <property type="component" value="Unassembled WGS sequence"/>
</dbReference>
<dbReference type="PROSITE" id="PS51192">
    <property type="entry name" value="HELICASE_ATP_BIND_1"/>
    <property type="match status" value="1"/>
</dbReference>
<feature type="region of interest" description="Disordered" evidence="9">
    <location>
        <begin position="1"/>
        <end position="27"/>
    </location>
</feature>
<accession>E1ZSU9</accession>
<dbReference type="Gene3D" id="1.20.1500.20">
    <property type="match status" value="1"/>
</dbReference>
<evidence type="ECO:0008006" key="14">
    <source>
        <dbReference type="Google" id="ProtNLM"/>
    </source>
</evidence>
<dbReference type="InterPro" id="IPR050699">
    <property type="entry name" value="RNA-DNA_Helicase"/>
</dbReference>
<feature type="region of interest" description="Disordered" evidence="9">
    <location>
        <begin position="285"/>
        <end position="308"/>
    </location>
</feature>
<dbReference type="InterPro" id="IPR014001">
    <property type="entry name" value="Helicase_ATP-bd"/>
</dbReference>
<evidence type="ECO:0000256" key="9">
    <source>
        <dbReference type="SAM" id="MobiDB-lite"/>
    </source>
</evidence>
<feature type="region of interest" description="Disordered" evidence="9">
    <location>
        <begin position="606"/>
        <end position="636"/>
    </location>
</feature>
<evidence type="ECO:0000256" key="7">
    <source>
        <dbReference type="ARBA" id="ARBA00061045"/>
    </source>
</evidence>
<dbReference type="PANTHER" id="PTHR12131">
    <property type="entry name" value="ATP-DEPENDENT RNA AND DNA HELICASE"/>
    <property type="match status" value="1"/>
</dbReference>
<feature type="domain" description="Helicase C-terminal" evidence="11">
    <location>
        <begin position="314"/>
        <end position="515"/>
    </location>
</feature>
<evidence type="ECO:0000259" key="10">
    <source>
        <dbReference type="PROSITE" id="PS51192"/>
    </source>
</evidence>
<organism evidence="13">
    <name type="scientific">Chlorella variabilis</name>
    <name type="common">Green alga</name>
    <dbReference type="NCBI Taxonomy" id="554065"/>
    <lineage>
        <taxon>Eukaryota</taxon>
        <taxon>Viridiplantae</taxon>
        <taxon>Chlorophyta</taxon>
        <taxon>core chlorophytes</taxon>
        <taxon>Trebouxiophyceae</taxon>
        <taxon>Chlorellales</taxon>
        <taxon>Chlorellaceae</taxon>
        <taxon>Chlorella clade</taxon>
        <taxon>Chlorella</taxon>
    </lineage>
</organism>
<proteinExistence type="inferred from homology"/>
<feature type="domain" description="Helicase ATP-binding" evidence="10">
    <location>
        <begin position="78"/>
        <end position="234"/>
    </location>
</feature>
<dbReference type="FunFam" id="1.20.1500.20:FF:000002">
    <property type="entry name" value="DEAD/DEAH box helicase, putative"/>
    <property type="match status" value="1"/>
</dbReference>
<dbReference type="AlphaFoldDB" id="E1ZSU9"/>
<evidence type="ECO:0000256" key="5">
    <source>
        <dbReference type="ARBA" id="ARBA00022840"/>
    </source>
</evidence>
<dbReference type="KEGG" id="cvr:CHLNCDRAFT_141429"/>
<dbReference type="Gene3D" id="1.10.3380.30">
    <property type="match status" value="1"/>
</dbReference>
<evidence type="ECO:0000256" key="2">
    <source>
        <dbReference type="ARBA" id="ARBA00022741"/>
    </source>
</evidence>
<dbReference type="InterPro" id="IPR016438">
    <property type="entry name" value="SKI2-like"/>
</dbReference>
<evidence type="ECO:0000259" key="11">
    <source>
        <dbReference type="PROSITE" id="PS51194"/>
    </source>
</evidence>
<sequence length="1049" mass="114913">MATAMAAEPPPKRARLASDRVAPMPSGANLIEVDGKSCTHEVAWPPGEEGSLLPPPPRAGPPAREYPFPLDPFQQTAVNALEAGHSVLVAAHTSAGKTVVAEYAFGMALRDGHKVVYTSPLKALSNQKYRELQEQFGDVGLMTGDVTINPNASCLVMTTEILRSMMYRGTELVRQLALIVYDEIHYLRDKERGVVWEESIILAPKTARFAFLSATIPNSREFADWVAKTHGSPCHVVYTDYRPTPLEHYIFPAGGDGLFLVVDNKGTFREDNFQKAVAQLQEAEVKAKRPAGGGGGKGKKGGVQEAGAPKEESDIFKIVRMIAERRFDPVIVFSFSKKECEALAKQMQGLDLNEEAEKKLVDGIFSSAIDVLSDADRRLPQIAGALPMLRRGVGVHHSGLLPILKEVVEILFQEGLLKVLFATETFSTGLNMPAKTVVFTHVRKFDGGGFRWVRSGEYIQMSGRAGRRGLDDKGVAILMMDEKLEPAVAKDMIKGAPDTLHSEFHLEYSMLLNLLRVEGVEPEELMARSYRQFQMERALPQLEARVRRLEAERDGLVIEQEESVKEYLALSQQLAKLRAETRAIVAAPQHCLPFLQPGRLVRVLPPEQPPAAVSQPRQEAPGSAAPATAKGANGSGGSGEGVVGVVVNFELAWKQQVGQEVGGAGTSAGGKRGTRQYIVDVLCNCSEESLRHQGASRRRAVPVPPGAKGSPAVIPVALPELAAFSSLRIYIPQDLRTQASPHRRQQPANLPAVLSLPMLPEARERCAKSLAEVERRFPKGLPQLDPAEDMRIEDEGLRKLLRKAESVEGLLAKHPLAASPSLQQQLDTLLQKQALHEAVRTAKKECKAAAALICHEDLKARKRVLSRLDYLDRSGVVTLKGRFAAELSTGDELVLTEMVFAGVFQDMSLEQLCALISCFIWREKSETGNKVRPDLEAPYGSLRAAARKVARAAADCKMEMDVEEYVDSFRPDMMESVAGWCQGLSFAELLKRTEVFEGSLVRAIRRLEELLRQVAGVLKAVGEAGLGERFEAAIARIKRDIVFAASLYL</sequence>
<dbReference type="PROSITE" id="PS51194">
    <property type="entry name" value="HELICASE_CTER"/>
    <property type="match status" value="1"/>
</dbReference>
<feature type="region of interest" description="Disordered" evidence="9">
    <location>
        <begin position="40"/>
        <end position="64"/>
    </location>
</feature>